<protein>
    <recommendedName>
        <fullName evidence="3">Thioesterase/thiol ester dehydrase-isomerase</fullName>
    </recommendedName>
</protein>
<organism evidence="1 2">
    <name type="scientific">Niveomyces insectorum RCEF 264</name>
    <dbReference type="NCBI Taxonomy" id="1081102"/>
    <lineage>
        <taxon>Eukaryota</taxon>
        <taxon>Fungi</taxon>
        <taxon>Dikarya</taxon>
        <taxon>Ascomycota</taxon>
        <taxon>Pezizomycotina</taxon>
        <taxon>Sordariomycetes</taxon>
        <taxon>Hypocreomycetidae</taxon>
        <taxon>Hypocreales</taxon>
        <taxon>Cordycipitaceae</taxon>
        <taxon>Niveomyces</taxon>
    </lineage>
</organism>
<name>A0A167PCR3_9HYPO</name>
<dbReference type="Proteomes" id="UP000076874">
    <property type="component" value="Unassembled WGS sequence"/>
</dbReference>
<dbReference type="GO" id="GO:0047617">
    <property type="term" value="F:fatty acyl-CoA hydrolase activity"/>
    <property type="evidence" value="ECO:0007669"/>
    <property type="project" value="TreeGrafter"/>
</dbReference>
<evidence type="ECO:0000313" key="2">
    <source>
        <dbReference type="Proteomes" id="UP000076874"/>
    </source>
</evidence>
<dbReference type="InterPro" id="IPR029069">
    <property type="entry name" value="HotDog_dom_sf"/>
</dbReference>
<dbReference type="PANTHER" id="PTHR31793">
    <property type="entry name" value="4-HYDROXYBENZOYL-COA THIOESTERASE FAMILY MEMBER"/>
    <property type="match status" value="1"/>
</dbReference>
<gene>
    <name evidence="1" type="ORF">SPI_07535</name>
</gene>
<dbReference type="InterPro" id="IPR050563">
    <property type="entry name" value="4-hydroxybenzoyl-CoA_TE"/>
</dbReference>
<evidence type="ECO:0000313" key="1">
    <source>
        <dbReference type="EMBL" id="OAA56528.1"/>
    </source>
</evidence>
<evidence type="ECO:0008006" key="3">
    <source>
        <dbReference type="Google" id="ProtNLM"/>
    </source>
</evidence>
<dbReference type="SUPFAM" id="SSF54637">
    <property type="entry name" value="Thioesterase/thiol ester dehydrase-isomerase"/>
    <property type="match status" value="1"/>
</dbReference>
<dbReference type="AlphaFoldDB" id="A0A167PCR3"/>
<dbReference type="EMBL" id="AZHD01000016">
    <property type="protein sequence ID" value="OAA56528.1"/>
    <property type="molecule type" value="Genomic_DNA"/>
</dbReference>
<reference evidence="1 2" key="1">
    <citation type="journal article" date="2016" name="Genome Biol. Evol.">
        <title>Divergent and convergent evolution of fungal pathogenicity.</title>
        <authorList>
            <person name="Shang Y."/>
            <person name="Xiao G."/>
            <person name="Zheng P."/>
            <person name="Cen K."/>
            <person name="Zhan S."/>
            <person name="Wang C."/>
        </authorList>
    </citation>
    <scope>NUCLEOTIDE SEQUENCE [LARGE SCALE GENOMIC DNA]</scope>
    <source>
        <strain evidence="1 2">RCEF 264</strain>
    </source>
</reference>
<sequence>MRARPLSSSSLAAPWASTAATVPPLPPARWLADLRARIGKCILFGCAPHHVAAAAGVLRALATEWRELTAGSEGFLTGGRRGLEGQQVAWGAMDAFGHVNNVVYARYAESSRVNWVTNFAVRVDPRHGRQWAELMSPRSVGLIMKSLRTDFKFPMTYPDTISVYHKLRVSPASDPSATSLLLDCVVLSHGHRRIAARTFEDVAIYDYRKAATTQLPGFMLAVLGDVWQQQEAEMVRARRRIWELAAAVEQLEKQTWDRADAVEDMGSAAQQ</sequence>
<accession>A0A167PCR3</accession>
<proteinExistence type="predicted"/>
<keyword evidence="2" id="KW-1185">Reference proteome</keyword>
<dbReference type="OrthoDB" id="5538558at2759"/>
<dbReference type="CDD" id="cd00586">
    <property type="entry name" value="4HBT"/>
    <property type="match status" value="1"/>
</dbReference>
<dbReference type="Pfam" id="PF13279">
    <property type="entry name" value="4HBT_2"/>
    <property type="match status" value="1"/>
</dbReference>
<dbReference type="PANTHER" id="PTHR31793:SF39">
    <property type="entry name" value="THIOESTERASE_THIOL ESTER DEHYDRASE-ISOMERASE"/>
    <property type="match status" value="1"/>
</dbReference>
<dbReference type="Gene3D" id="3.10.129.10">
    <property type="entry name" value="Hotdog Thioesterase"/>
    <property type="match status" value="1"/>
</dbReference>
<comment type="caution">
    <text evidence="1">The sequence shown here is derived from an EMBL/GenBank/DDBJ whole genome shotgun (WGS) entry which is preliminary data.</text>
</comment>